<evidence type="ECO:0000259" key="1">
    <source>
        <dbReference type="Pfam" id="PF08543"/>
    </source>
</evidence>
<proteinExistence type="predicted"/>
<dbReference type="OrthoDB" id="10028886at2759"/>
<dbReference type="SUPFAM" id="SSF52047">
    <property type="entry name" value="RNI-like"/>
    <property type="match status" value="1"/>
</dbReference>
<evidence type="ECO:0000313" key="3">
    <source>
        <dbReference type="Proteomes" id="UP000578531"/>
    </source>
</evidence>
<dbReference type="Proteomes" id="UP000578531">
    <property type="component" value="Unassembled WGS sequence"/>
</dbReference>
<dbReference type="PANTHER" id="PTHR20858:SF17">
    <property type="entry name" value="HYDROXYMETHYLPYRIMIDINE_PHOSPHOMETHYLPYRIMIDINE KINASE THI20-RELATED"/>
    <property type="match status" value="1"/>
</dbReference>
<keyword evidence="3" id="KW-1185">Reference proteome</keyword>
<dbReference type="GO" id="GO:0005829">
    <property type="term" value="C:cytosol"/>
    <property type="evidence" value="ECO:0007669"/>
    <property type="project" value="TreeGrafter"/>
</dbReference>
<accession>A0A8H6FSD0</accession>
<dbReference type="PANTHER" id="PTHR20858">
    <property type="entry name" value="PHOSPHOMETHYLPYRIMIDINE KINASE"/>
    <property type="match status" value="1"/>
</dbReference>
<dbReference type="FunFam" id="3.40.1190.20:FF:000034">
    <property type="entry name" value="Putative hydroxymethylpyrimidine/ phosphomethylpyrimidine kinase 2"/>
    <property type="match status" value="1"/>
</dbReference>
<dbReference type="InterPro" id="IPR032675">
    <property type="entry name" value="LRR_dom_sf"/>
</dbReference>
<gene>
    <name evidence="2" type="ORF">HO173_007970</name>
</gene>
<dbReference type="GeneID" id="59289626"/>
<organism evidence="2 3">
    <name type="scientific">Letharia columbiana</name>
    <dbReference type="NCBI Taxonomy" id="112416"/>
    <lineage>
        <taxon>Eukaryota</taxon>
        <taxon>Fungi</taxon>
        <taxon>Dikarya</taxon>
        <taxon>Ascomycota</taxon>
        <taxon>Pezizomycotina</taxon>
        <taxon>Lecanoromycetes</taxon>
        <taxon>OSLEUM clade</taxon>
        <taxon>Lecanoromycetidae</taxon>
        <taxon>Lecanorales</taxon>
        <taxon>Lecanorineae</taxon>
        <taxon>Parmeliaceae</taxon>
        <taxon>Letharia</taxon>
    </lineage>
</organism>
<dbReference type="NCBIfam" id="TIGR00097">
    <property type="entry name" value="HMP-P_kinase"/>
    <property type="match status" value="1"/>
</dbReference>
<name>A0A8H6FSD0_9LECA</name>
<dbReference type="GO" id="GO:0008972">
    <property type="term" value="F:phosphomethylpyrimidine kinase activity"/>
    <property type="evidence" value="ECO:0007669"/>
    <property type="project" value="InterPro"/>
</dbReference>
<dbReference type="AlphaFoldDB" id="A0A8H6FSD0"/>
<dbReference type="Pfam" id="PF08543">
    <property type="entry name" value="Phos_pyr_kin"/>
    <property type="match status" value="1"/>
</dbReference>
<dbReference type="RefSeq" id="XP_037163167.1">
    <property type="nucleotide sequence ID" value="XM_037309870.1"/>
</dbReference>
<dbReference type="Gene3D" id="3.80.10.10">
    <property type="entry name" value="Ribonuclease Inhibitor"/>
    <property type="match status" value="1"/>
</dbReference>
<feature type="domain" description="Pyridoxamine kinase/Phosphomethylpyrimidine kinase" evidence="1">
    <location>
        <begin position="560"/>
        <end position="823"/>
    </location>
</feature>
<dbReference type="CDD" id="cd01169">
    <property type="entry name" value="HMPP_kinase"/>
    <property type="match status" value="1"/>
</dbReference>
<dbReference type="InterPro" id="IPR013749">
    <property type="entry name" value="PM/HMP-P_kinase-1"/>
</dbReference>
<dbReference type="InterPro" id="IPR004399">
    <property type="entry name" value="HMP/HMP-P_kinase_dom"/>
</dbReference>
<dbReference type="GO" id="GO:0008902">
    <property type="term" value="F:hydroxymethylpyrimidine kinase activity"/>
    <property type="evidence" value="ECO:0007669"/>
    <property type="project" value="TreeGrafter"/>
</dbReference>
<dbReference type="InterPro" id="IPR029056">
    <property type="entry name" value="Ribokinase-like"/>
</dbReference>
<reference evidence="2 3" key="1">
    <citation type="journal article" date="2020" name="Genomics">
        <title>Complete, high-quality genomes from long-read metagenomic sequencing of two wolf lichen thalli reveals enigmatic genome architecture.</title>
        <authorList>
            <person name="McKenzie S.K."/>
            <person name="Walston R.F."/>
            <person name="Allen J.L."/>
        </authorList>
    </citation>
    <scope>NUCLEOTIDE SEQUENCE [LARGE SCALE GENOMIC DNA]</scope>
    <source>
        <strain evidence="2">WasteWater2</strain>
    </source>
</reference>
<comment type="caution">
    <text evidence="2">The sequence shown here is derived from an EMBL/GenBank/DDBJ whole genome shotgun (WGS) entry which is preliminary data.</text>
</comment>
<dbReference type="GO" id="GO:0009228">
    <property type="term" value="P:thiamine biosynthetic process"/>
    <property type="evidence" value="ECO:0007669"/>
    <property type="project" value="InterPro"/>
</dbReference>
<evidence type="ECO:0000313" key="2">
    <source>
        <dbReference type="EMBL" id="KAF6233758.1"/>
    </source>
</evidence>
<dbReference type="SUPFAM" id="SSF53613">
    <property type="entry name" value="Ribokinase-like"/>
    <property type="match status" value="1"/>
</dbReference>
<protein>
    <recommendedName>
        <fullName evidence="1">Pyridoxamine kinase/Phosphomethylpyrimidine kinase domain-containing protein</fullName>
    </recommendedName>
</protein>
<dbReference type="EMBL" id="JACCJC010000034">
    <property type="protein sequence ID" value="KAF6233758.1"/>
    <property type="molecule type" value="Genomic_DNA"/>
</dbReference>
<dbReference type="Gene3D" id="3.40.1190.20">
    <property type="match status" value="1"/>
</dbReference>
<sequence length="858" mass="95041">MAALLPDDLLHMICHQLWEQRDFDTLYHCARAGKQLAVPALASIYRMHDTAPVTSAYNDEIEMAPQERTSRAAYEKGREQLIGKWASMWRSLILSSLGKTLFPYSKYVRTLSLQDLEYLLQDARFLGKTSGMFFKDGLEKFEVNRNVQISNKKSGLRIDAETTANRLLEVIARQTPMLEELSGSILKGVLSQCIPKLPNLQRLNVYRGEALEGAGNLIRSHCPLFKALQFYGWQKDDADQHFATFLNDIRPQSLESFEIFSVSQIGAESFLALNCHRETLTELKLNGIKAESIPALSMLKGCTNLSSLLLSENGVATQDLEKRHNDTFLDVVAWLCQCKGLRIVSLYNLLSAPALLTPVLLESSIHLTKLALEGYLMSESRDFHRALSQQTSLQDLWLKGESSDNPEDVDFLVGSLSKLENLTDMRLQEVSDYFLDKHFCTLANSLQRLEVWESSGYAITDAIWSDMASMKCLRRLEFNAQTRFTSNGIMDFILNLGPGNDGLLLNIAMQDVDFNLTDEEQSMIRETITSEVDGRFDFMLFREDEYLSLLAQTALEERHGLEADQKVIAAHGCYAMTATTALTAQNTQGVSDIHFVPSDFVIKQIDACMTDIGVDVIKIGMLASARTVDAVANALKKHGELITVVDPVMVATSGAQLLPNEAVHNLRTNILPLTTILTPNIPEARLLLQNAGLGAPETNSLDDIVNIARVVQSLGPRYVLVKGGHLPLTKDGHISKEEADRHIIVDVLYDGREVAIYQTDYLPSRNTHGTGCSLASAIASGIALSKSPDRTNDIPDAVEMAVRYVEAGIQTSFDLGHGNGPINHFHSLSMRLPPPFPSTLKRSVYGKAQDGGGTAKES</sequence>